<dbReference type="EMBL" id="JAFIMR010000030">
    <property type="protein sequence ID" value="KAI1861031.1"/>
    <property type="molecule type" value="Genomic_DNA"/>
</dbReference>
<reference evidence="2" key="1">
    <citation type="submission" date="2021-03" db="EMBL/GenBank/DDBJ databases">
        <title>Revisited historic fungal species revealed as producer of novel bioactive compounds through whole genome sequencing and comparative genomics.</title>
        <authorList>
            <person name="Vignolle G.A."/>
            <person name="Hochenegger N."/>
            <person name="Mach R.L."/>
            <person name="Mach-Aigner A.R."/>
            <person name="Javad Rahimi M."/>
            <person name="Salim K.A."/>
            <person name="Chan C.M."/>
            <person name="Lim L.B.L."/>
            <person name="Cai F."/>
            <person name="Druzhinina I.S."/>
            <person name="U'Ren J.M."/>
            <person name="Derntl C."/>
        </authorList>
    </citation>
    <scope>NUCLEOTIDE SEQUENCE</scope>
    <source>
        <strain evidence="2">TUCIM 5799</strain>
    </source>
</reference>
<dbReference type="PANTHER" id="PTHR13593:SF116">
    <property type="entry name" value="PLC-LIKE PHOSPHODIESTERASE"/>
    <property type="match status" value="1"/>
</dbReference>
<keyword evidence="1" id="KW-0732">Signal</keyword>
<dbReference type="InterPro" id="IPR017946">
    <property type="entry name" value="PLC-like_Pdiesterase_TIM-brl"/>
</dbReference>
<gene>
    <name evidence="2" type="ORF">JX265_009650</name>
</gene>
<dbReference type="GO" id="GO:0006629">
    <property type="term" value="P:lipid metabolic process"/>
    <property type="evidence" value="ECO:0007669"/>
    <property type="project" value="InterPro"/>
</dbReference>
<evidence type="ECO:0000313" key="3">
    <source>
        <dbReference type="Proteomes" id="UP000829685"/>
    </source>
</evidence>
<dbReference type="SUPFAM" id="SSF51695">
    <property type="entry name" value="PLC-like phosphodiesterases"/>
    <property type="match status" value="1"/>
</dbReference>
<accession>A0A9P9WFS4</accession>
<dbReference type="PANTHER" id="PTHR13593">
    <property type="match status" value="1"/>
</dbReference>
<comment type="caution">
    <text evidence="2">The sequence shown here is derived from an EMBL/GenBank/DDBJ whole genome shotgun (WGS) entry which is preliminary data.</text>
</comment>
<dbReference type="GO" id="GO:0008081">
    <property type="term" value="F:phosphoric diester hydrolase activity"/>
    <property type="evidence" value="ECO:0007669"/>
    <property type="project" value="InterPro"/>
</dbReference>
<proteinExistence type="predicted"/>
<keyword evidence="3" id="KW-1185">Reference proteome</keyword>
<sequence>MYLLGILTALICAHRALALTTGSPYTSSLAQHALQKVLHDASEIFGLPAPPSTRTNVSLSTWMSTYPDEALLTSLTIPGAHDAATWNYSGARQAALRPVTDLLNASLSDPRAYRCQRRSVAAALEAGVRFLDLRYAPDATGTRLVFWHRDALLGEAAGVEELLFAVFAWLRAHASEAVLLSLQYEGATRAGAANSAAVQRMLFDVLTSPAARSHLLQTRALGTLGEARGKAVVVRRFDMDQLPAEYEEALPGVHLSPAQWVDNSANITLVYNQSTGATAYIEDLYSPDSVPLSANASSNIAAKLEAVATHLHEAANGSEEDLFVTFASGQRLDAEIPVYPETMALGSGTKATPDGGVNQQLLPTLKELAGRRLGIVVLDFWDEPGALVEAVLGL</sequence>
<organism evidence="2 3">
    <name type="scientific">Neoarthrinium moseri</name>
    <dbReference type="NCBI Taxonomy" id="1658444"/>
    <lineage>
        <taxon>Eukaryota</taxon>
        <taxon>Fungi</taxon>
        <taxon>Dikarya</taxon>
        <taxon>Ascomycota</taxon>
        <taxon>Pezizomycotina</taxon>
        <taxon>Sordariomycetes</taxon>
        <taxon>Xylariomycetidae</taxon>
        <taxon>Amphisphaeriales</taxon>
        <taxon>Apiosporaceae</taxon>
        <taxon>Neoarthrinium</taxon>
    </lineage>
</organism>
<dbReference type="InterPro" id="IPR051057">
    <property type="entry name" value="PI-PLC_domain"/>
</dbReference>
<evidence type="ECO:0000313" key="2">
    <source>
        <dbReference type="EMBL" id="KAI1861031.1"/>
    </source>
</evidence>
<name>A0A9P9WFS4_9PEZI</name>
<protein>
    <recommendedName>
        <fullName evidence="4">Phosphatidylinositol-specific phospholipase C X domain-containing protein</fullName>
    </recommendedName>
</protein>
<evidence type="ECO:0000256" key="1">
    <source>
        <dbReference type="SAM" id="SignalP"/>
    </source>
</evidence>
<evidence type="ECO:0008006" key="4">
    <source>
        <dbReference type="Google" id="ProtNLM"/>
    </source>
</evidence>
<dbReference type="AlphaFoldDB" id="A0A9P9WFS4"/>
<feature type="chain" id="PRO_5040343638" description="Phosphatidylinositol-specific phospholipase C X domain-containing protein" evidence="1">
    <location>
        <begin position="19"/>
        <end position="394"/>
    </location>
</feature>
<feature type="signal peptide" evidence="1">
    <location>
        <begin position="1"/>
        <end position="18"/>
    </location>
</feature>
<dbReference type="Proteomes" id="UP000829685">
    <property type="component" value="Unassembled WGS sequence"/>
</dbReference>
<dbReference type="PROSITE" id="PS50007">
    <property type="entry name" value="PIPLC_X_DOMAIN"/>
    <property type="match status" value="1"/>
</dbReference>
<dbReference type="Gene3D" id="3.20.20.190">
    <property type="entry name" value="Phosphatidylinositol (PI) phosphodiesterase"/>
    <property type="match status" value="1"/>
</dbReference>